<keyword evidence="3" id="KW-1185">Reference proteome</keyword>
<accession>A0AAV4TD69</accession>
<dbReference type="Proteomes" id="UP001054945">
    <property type="component" value="Unassembled WGS sequence"/>
</dbReference>
<proteinExistence type="predicted"/>
<feature type="compositionally biased region" description="Basic residues" evidence="1">
    <location>
        <begin position="39"/>
        <end position="48"/>
    </location>
</feature>
<feature type="compositionally biased region" description="Basic and acidic residues" evidence="1">
    <location>
        <begin position="27"/>
        <end position="38"/>
    </location>
</feature>
<reference evidence="2 3" key="1">
    <citation type="submission" date="2021-06" db="EMBL/GenBank/DDBJ databases">
        <title>Caerostris extrusa draft genome.</title>
        <authorList>
            <person name="Kono N."/>
            <person name="Arakawa K."/>
        </authorList>
    </citation>
    <scope>NUCLEOTIDE SEQUENCE [LARGE SCALE GENOMIC DNA]</scope>
</reference>
<organism evidence="2 3">
    <name type="scientific">Caerostris extrusa</name>
    <name type="common">Bark spider</name>
    <name type="synonym">Caerostris bankana</name>
    <dbReference type="NCBI Taxonomy" id="172846"/>
    <lineage>
        <taxon>Eukaryota</taxon>
        <taxon>Metazoa</taxon>
        <taxon>Ecdysozoa</taxon>
        <taxon>Arthropoda</taxon>
        <taxon>Chelicerata</taxon>
        <taxon>Arachnida</taxon>
        <taxon>Araneae</taxon>
        <taxon>Araneomorphae</taxon>
        <taxon>Entelegynae</taxon>
        <taxon>Araneoidea</taxon>
        <taxon>Araneidae</taxon>
        <taxon>Caerostris</taxon>
    </lineage>
</organism>
<evidence type="ECO:0000256" key="1">
    <source>
        <dbReference type="SAM" id="MobiDB-lite"/>
    </source>
</evidence>
<evidence type="ECO:0000313" key="2">
    <source>
        <dbReference type="EMBL" id="GIY43327.1"/>
    </source>
</evidence>
<gene>
    <name evidence="2" type="ORF">CEXT_188341</name>
</gene>
<name>A0AAV4TD69_CAEEX</name>
<feature type="region of interest" description="Disordered" evidence="1">
    <location>
        <begin position="19"/>
        <end position="52"/>
    </location>
</feature>
<sequence>MKIPRIPYCTRTLVSRNLTTFPPQRNQRKEKEREECVHQRSRGSKAARKPGLLQAGEHRPLSLLCGADKMAVAVRCLSMDIFLTLFCFSLTPPSVPSTPH</sequence>
<dbReference type="EMBL" id="BPLR01010961">
    <property type="protein sequence ID" value="GIY43327.1"/>
    <property type="molecule type" value="Genomic_DNA"/>
</dbReference>
<comment type="caution">
    <text evidence="2">The sequence shown here is derived from an EMBL/GenBank/DDBJ whole genome shotgun (WGS) entry which is preliminary data.</text>
</comment>
<protein>
    <submittedName>
        <fullName evidence="2">Uncharacterized protein</fullName>
    </submittedName>
</protein>
<evidence type="ECO:0000313" key="3">
    <source>
        <dbReference type="Proteomes" id="UP001054945"/>
    </source>
</evidence>
<dbReference type="AlphaFoldDB" id="A0AAV4TD69"/>